<dbReference type="AlphaFoldDB" id="A0A6G3TZM7"/>
<comment type="caution">
    <text evidence="1">The sequence shown here is derived from an EMBL/GenBank/DDBJ whole genome shotgun (WGS) entry which is preliminary data.</text>
</comment>
<reference evidence="1" key="1">
    <citation type="submission" date="2020-01" db="EMBL/GenBank/DDBJ databases">
        <title>Insect and environment-associated Actinomycetes.</title>
        <authorList>
            <person name="Currrie C."/>
            <person name="Chevrette M."/>
            <person name="Carlson C."/>
            <person name="Stubbendieck R."/>
            <person name="Wendt-Pienkowski E."/>
        </authorList>
    </citation>
    <scope>NUCLEOTIDE SEQUENCE</scope>
    <source>
        <strain evidence="1">SID7958</strain>
    </source>
</reference>
<name>A0A6G3TZM7_9ACTN</name>
<dbReference type="Gene3D" id="3.90.25.10">
    <property type="entry name" value="UDP-galactose 4-epimerase, domain 1"/>
    <property type="match status" value="1"/>
</dbReference>
<dbReference type="EMBL" id="JAAGMU010000531">
    <property type="protein sequence ID" value="NEC79545.1"/>
    <property type="molecule type" value="Genomic_DNA"/>
</dbReference>
<accession>A0A6G3TZM7</accession>
<organism evidence="1">
    <name type="scientific">Streptomyces sp. SID7958</name>
    <dbReference type="NCBI Taxonomy" id="2706093"/>
    <lineage>
        <taxon>Bacteria</taxon>
        <taxon>Bacillati</taxon>
        <taxon>Actinomycetota</taxon>
        <taxon>Actinomycetes</taxon>
        <taxon>Kitasatosporales</taxon>
        <taxon>Streptomycetaceae</taxon>
        <taxon>Streptomyces</taxon>
    </lineage>
</organism>
<evidence type="ECO:0000313" key="1">
    <source>
        <dbReference type="EMBL" id="NEC79545.1"/>
    </source>
</evidence>
<protein>
    <submittedName>
        <fullName evidence="1">UDP-glucose 4-epimerase GalE</fullName>
    </submittedName>
</protein>
<gene>
    <name evidence="1" type="ORF">G3I38_09830</name>
</gene>
<sequence>VASADRAAARLGWKARLGVDDMIRSAWGGWLLRHPEAARG</sequence>
<feature type="non-terminal residue" evidence="1">
    <location>
        <position position="1"/>
    </location>
</feature>
<proteinExistence type="predicted"/>